<dbReference type="InParanoid" id="J4W839"/>
<keyword evidence="3" id="KW-1185">Reference proteome</keyword>
<evidence type="ECO:0000313" key="2">
    <source>
        <dbReference type="EMBL" id="EJP66400.1"/>
    </source>
</evidence>
<dbReference type="EMBL" id="JH725160">
    <property type="protein sequence ID" value="EJP66400.1"/>
    <property type="molecule type" value="Genomic_DNA"/>
</dbReference>
<dbReference type="GeneID" id="19887905"/>
<gene>
    <name evidence="2" type="ORF">BBA_04893</name>
</gene>
<dbReference type="AlphaFoldDB" id="J4W839"/>
<name>J4W839_BEAB2</name>
<sequence>MRAGSHMPKSRMAARGMSCASTADTQMRTLPYETYREDKKRPLHPRRAGAFDVLHNDEWYEIFGSAAQSTRQTRFLIDYRRYIVYEPEKRPSAAELLDHP</sequence>
<dbReference type="Proteomes" id="UP000002762">
    <property type="component" value="Unassembled WGS sequence"/>
</dbReference>
<dbReference type="RefSeq" id="XP_008598212.1">
    <property type="nucleotide sequence ID" value="XM_008599990.1"/>
</dbReference>
<organism evidence="2 3">
    <name type="scientific">Beauveria bassiana (strain ARSEF 2860)</name>
    <name type="common">White muscardine disease fungus</name>
    <name type="synonym">Tritirachium shiotae</name>
    <dbReference type="NCBI Taxonomy" id="655819"/>
    <lineage>
        <taxon>Eukaryota</taxon>
        <taxon>Fungi</taxon>
        <taxon>Dikarya</taxon>
        <taxon>Ascomycota</taxon>
        <taxon>Pezizomycotina</taxon>
        <taxon>Sordariomycetes</taxon>
        <taxon>Hypocreomycetidae</taxon>
        <taxon>Hypocreales</taxon>
        <taxon>Cordycipitaceae</taxon>
        <taxon>Beauveria</taxon>
    </lineage>
</organism>
<proteinExistence type="predicted"/>
<reference evidence="2 3" key="1">
    <citation type="journal article" date="2012" name="Sci. Rep.">
        <title>Genomic perspectives on the evolution of fungal entomopathogenicity in Beauveria bassiana.</title>
        <authorList>
            <person name="Xiao G."/>
            <person name="Ying S.H."/>
            <person name="Zheng P."/>
            <person name="Wang Z.L."/>
            <person name="Zhang S."/>
            <person name="Xie X.Q."/>
            <person name="Shang Y."/>
            <person name="St Leger R.J."/>
            <person name="Zhao G.P."/>
            <person name="Wang C."/>
            <person name="Feng M.G."/>
        </authorList>
    </citation>
    <scope>NUCLEOTIDE SEQUENCE [LARGE SCALE GENOMIC DNA]</scope>
    <source>
        <strain evidence="2 3">ARSEF 2860</strain>
    </source>
</reference>
<evidence type="ECO:0000256" key="1">
    <source>
        <dbReference type="SAM" id="MobiDB-lite"/>
    </source>
</evidence>
<protein>
    <submittedName>
        <fullName evidence="2">Uncharacterized protein</fullName>
    </submittedName>
</protein>
<accession>J4W839</accession>
<evidence type="ECO:0000313" key="3">
    <source>
        <dbReference type="Proteomes" id="UP000002762"/>
    </source>
</evidence>
<dbReference type="HOGENOM" id="CLU_2305560_0_0_1"/>
<feature type="region of interest" description="Disordered" evidence="1">
    <location>
        <begin position="1"/>
        <end position="23"/>
    </location>
</feature>